<dbReference type="EMBL" id="JBHMDG010000011">
    <property type="protein sequence ID" value="MFB9313140.1"/>
    <property type="molecule type" value="Genomic_DNA"/>
</dbReference>
<evidence type="ECO:0000256" key="5">
    <source>
        <dbReference type="NCBIfam" id="TIGR00112"/>
    </source>
</evidence>
<comment type="catalytic activity">
    <reaction evidence="4">
        <text>L-proline + NAD(+) = (S)-1-pyrroline-5-carboxylate + NADH + 2 H(+)</text>
        <dbReference type="Rhea" id="RHEA:14105"/>
        <dbReference type="ChEBI" id="CHEBI:15378"/>
        <dbReference type="ChEBI" id="CHEBI:17388"/>
        <dbReference type="ChEBI" id="CHEBI:57540"/>
        <dbReference type="ChEBI" id="CHEBI:57945"/>
        <dbReference type="ChEBI" id="CHEBI:60039"/>
        <dbReference type="EC" id="1.5.1.2"/>
    </reaction>
</comment>
<dbReference type="NCBIfam" id="TIGR00112">
    <property type="entry name" value="proC"/>
    <property type="match status" value="1"/>
</dbReference>
<dbReference type="InterPro" id="IPR000304">
    <property type="entry name" value="Pyrroline-COOH_reductase"/>
</dbReference>
<feature type="domain" description="Pyrroline-5-carboxylate reductase dimerisation" evidence="8">
    <location>
        <begin position="162"/>
        <end position="266"/>
    </location>
</feature>
<organism evidence="9 10">
    <name type="scientific">Nocardioides plantarum</name>
    <dbReference type="NCBI Taxonomy" id="29299"/>
    <lineage>
        <taxon>Bacteria</taxon>
        <taxon>Bacillati</taxon>
        <taxon>Actinomycetota</taxon>
        <taxon>Actinomycetes</taxon>
        <taxon>Propionibacteriales</taxon>
        <taxon>Nocardioidaceae</taxon>
        <taxon>Nocardioides</taxon>
    </lineage>
</organism>
<keyword evidence="4 6" id="KW-0028">Amino-acid biosynthesis</keyword>
<dbReference type="InterPro" id="IPR008927">
    <property type="entry name" value="6-PGluconate_DH-like_C_sf"/>
</dbReference>
<keyword evidence="3 4" id="KW-0560">Oxidoreductase</keyword>
<evidence type="ECO:0000256" key="3">
    <source>
        <dbReference type="ARBA" id="ARBA00023002"/>
    </source>
</evidence>
<comment type="catalytic activity">
    <reaction evidence="4 6">
        <text>L-proline + NADP(+) = (S)-1-pyrroline-5-carboxylate + NADPH + 2 H(+)</text>
        <dbReference type="Rhea" id="RHEA:14109"/>
        <dbReference type="ChEBI" id="CHEBI:15378"/>
        <dbReference type="ChEBI" id="CHEBI:17388"/>
        <dbReference type="ChEBI" id="CHEBI:57783"/>
        <dbReference type="ChEBI" id="CHEBI:58349"/>
        <dbReference type="ChEBI" id="CHEBI:60039"/>
        <dbReference type="EC" id="1.5.1.2"/>
    </reaction>
</comment>
<keyword evidence="10" id="KW-1185">Reference proteome</keyword>
<keyword evidence="4" id="KW-0963">Cytoplasm</keyword>
<evidence type="ECO:0000259" key="7">
    <source>
        <dbReference type="Pfam" id="PF03807"/>
    </source>
</evidence>
<dbReference type="Pfam" id="PF03807">
    <property type="entry name" value="F420_oxidored"/>
    <property type="match status" value="1"/>
</dbReference>
<evidence type="ECO:0000256" key="2">
    <source>
        <dbReference type="ARBA" id="ARBA00022857"/>
    </source>
</evidence>
<comment type="function">
    <text evidence="4">Catalyzes the reduction of 1-pyrroline-5-carboxylate (PCA) to L-proline.</text>
</comment>
<dbReference type="Pfam" id="PF14748">
    <property type="entry name" value="P5CR_dimer"/>
    <property type="match status" value="1"/>
</dbReference>
<dbReference type="Gene3D" id="3.40.50.720">
    <property type="entry name" value="NAD(P)-binding Rossmann-like Domain"/>
    <property type="match status" value="1"/>
</dbReference>
<accession>A0ABV5KB79</accession>
<proteinExistence type="inferred from homology"/>
<dbReference type="Gene3D" id="1.10.3730.10">
    <property type="entry name" value="ProC C-terminal domain-like"/>
    <property type="match status" value="1"/>
</dbReference>
<feature type="domain" description="Pyrroline-5-carboxylate reductase catalytic N-terminal" evidence="7">
    <location>
        <begin position="8"/>
        <end position="99"/>
    </location>
</feature>
<comment type="similarity">
    <text evidence="1 4 6">Belongs to the pyrroline-5-carboxylate reductase family.</text>
</comment>
<protein>
    <recommendedName>
        <fullName evidence="4 5">Pyrroline-5-carboxylate reductase</fullName>
        <shortName evidence="4">P5C reductase</shortName>
        <shortName evidence="4">P5CR</shortName>
        <ecNumber evidence="4 5">1.5.1.2</ecNumber>
    </recommendedName>
    <alternativeName>
        <fullName evidence="4">PCA reductase</fullName>
    </alternativeName>
</protein>
<comment type="subcellular location">
    <subcellularLocation>
        <location evidence="4">Cytoplasm</location>
    </subcellularLocation>
</comment>
<keyword evidence="4 6" id="KW-0641">Proline biosynthesis</keyword>
<dbReference type="EC" id="1.5.1.2" evidence="4 5"/>
<dbReference type="PIRSF" id="PIRSF000193">
    <property type="entry name" value="Pyrrol-5-carb_rd"/>
    <property type="match status" value="1"/>
</dbReference>
<evidence type="ECO:0000313" key="10">
    <source>
        <dbReference type="Proteomes" id="UP001589750"/>
    </source>
</evidence>
<keyword evidence="2 4" id="KW-0521">NADP</keyword>
<dbReference type="PANTHER" id="PTHR11645:SF0">
    <property type="entry name" value="PYRROLINE-5-CARBOXYLATE REDUCTASE 3"/>
    <property type="match status" value="1"/>
</dbReference>
<evidence type="ECO:0000259" key="8">
    <source>
        <dbReference type="Pfam" id="PF14748"/>
    </source>
</evidence>
<evidence type="ECO:0000313" key="9">
    <source>
        <dbReference type="EMBL" id="MFB9313140.1"/>
    </source>
</evidence>
<dbReference type="PANTHER" id="PTHR11645">
    <property type="entry name" value="PYRROLINE-5-CARBOXYLATE REDUCTASE"/>
    <property type="match status" value="1"/>
</dbReference>
<dbReference type="GO" id="GO:0004735">
    <property type="term" value="F:pyrroline-5-carboxylate reductase activity"/>
    <property type="evidence" value="ECO:0007669"/>
    <property type="project" value="UniProtKB-EC"/>
</dbReference>
<dbReference type="InterPro" id="IPR029036">
    <property type="entry name" value="P5CR_dimer"/>
</dbReference>
<gene>
    <name evidence="4 9" type="primary">proC</name>
    <name evidence="9" type="ORF">ACFFRI_08810</name>
</gene>
<comment type="pathway">
    <text evidence="4 6">Amino-acid biosynthesis; L-proline biosynthesis; L-proline from L-glutamate 5-semialdehyde: step 1/1.</text>
</comment>
<dbReference type="PROSITE" id="PS00521">
    <property type="entry name" value="P5CR"/>
    <property type="match status" value="1"/>
</dbReference>
<dbReference type="InterPro" id="IPR053790">
    <property type="entry name" value="P5CR-like_CS"/>
</dbReference>
<dbReference type="RefSeq" id="WP_140011302.1">
    <property type="nucleotide sequence ID" value="NZ_JBHMDG010000011.1"/>
</dbReference>
<dbReference type="InterPro" id="IPR028939">
    <property type="entry name" value="P5C_Rdtase_cat_N"/>
</dbReference>
<reference evidence="9 10" key="1">
    <citation type="submission" date="2024-09" db="EMBL/GenBank/DDBJ databases">
        <authorList>
            <person name="Sun Q."/>
            <person name="Mori K."/>
        </authorList>
    </citation>
    <scope>NUCLEOTIDE SEQUENCE [LARGE SCALE GENOMIC DNA]</scope>
    <source>
        <strain evidence="9 10">JCM 9626</strain>
    </source>
</reference>
<comment type="caution">
    <text evidence="9">The sequence shown here is derived from an EMBL/GenBank/DDBJ whole genome shotgun (WGS) entry which is preliminary data.</text>
</comment>
<evidence type="ECO:0000256" key="6">
    <source>
        <dbReference type="RuleBase" id="RU003903"/>
    </source>
</evidence>
<dbReference type="SUPFAM" id="SSF51735">
    <property type="entry name" value="NAD(P)-binding Rossmann-fold domains"/>
    <property type="match status" value="1"/>
</dbReference>
<evidence type="ECO:0000256" key="1">
    <source>
        <dbReference type="ARBA" id="ARBA00005525"/>
    </source>
</evidence>
<name>A0ABV5KB79_9ACTN</name>
<dbReference type="SUPFAM" id="SSF48179">
    <property type="entry name" value="6-phosphogluconate dehydrogenase C-terminal domain-like"/>
    <property type="match status" value="1"/>
</dbReference>
<dbReference type="Proteomes" id="UP001589750">
    <property type="component" value="Unassembled WGS sequence"/>
</dbReference>
<evidence type="ECO:0000256" key="4">
    <source>
        <dbReference type="HAMAP-Rule" id="MF_01925"/>
    </source>
</evidence>
<dbReference type="InterPro" id="IPR036291">
    <property type="entry name" value="NAD(P)-bd_dom_sf"/>
</dbReference>
<sequence length="270" mass="28338">MSTEHRTAVIGAGVMGETLLSGLVRAGRRVDQLLVGEKRAERARELEERYGVAVVSNVDAAARADTLALVVKPQDMGDVLGEIAGVLRPGQLVVSLAAGITTAFIESRVPAGVAVVRVMPNTPALVDEGMAAISPGSHCSDEHLAEAEALLASVGRVIRIPERQQDAVTAISGSGPAYIFFVVESMIEAGVHLGLPRSTSSELVIQTLVGSAKMLRETGTHPAVLREQVTSPGGTTASALRELEIHRVRAAFLAAMEAARNRSRELAEGQ</sequence>
<dbReference type="HAMAP" id="MF_01925">
    <property type="entry name" value="P5C_reductase"/>
    <property type="match status" value="1"/>
</dbReference>